<comment type="caution">
    <text evidence="2">The sequence shown here is derived from an EMBL/GenBank/DDBJ whole genome shotgun (WGS) entry which is preliminary data.</text>
</comment>
<dbReference type="Proteomes" id="UP001180840">
    <property type="component" value="Unassembled WGS sequence"/>
</dbReference>
<dbReference type="EMBL" id="JAVDXZ010000001">
    <property type="protein sequence ID" value="MDR7330112.1"/>
    <property type="molecule type" value="Genomic_DNA"/>
</dbReference>
<name>A0ABU1ZYV9_9CORY</name>
<keyword evidence="1" id="KW-1133">Transmembrane helix</keyword>
<protein>
    <submittedName>
        <fullName evidence="2">CHASE2 domain-containing sensor protein</fullName>
    </submittedName>
</protein>
<feature type="transmembrane region" description="Helical" evidence="1">
    <location>
        <begin position="47"/>
        <end position="72"/>
    </location>
</feature>
<keyword evidence="1" id="KW-0812">Transmembrane</keyword>
<keyword evidence="1" id="KW-0472">Membrane</keyword>
<keyword evidence="3" id="KW-1185">Reference proteome</keyword>
<proteinExistence type="predicted"/>
<sequence>MSFTVTAIVIAVVAGLGAHTAWSSNKTLSLGLAALTALAGALGVLGAFLWALGVLFKLLPLALLALGVWLIYRNVTREDAERTPTRSFREVK</sequence>
<evidence type="ECO:0000313" key="3">
    <source>
        <dbReference type="Proteomes" id="UP001180840"/>
    </source>
</evidence>
<dbReference type="RefSeq" id="WP_290195513.1">
    <property type="nucleotide sequence ID" value="NZ_CP047654.1"/>
</dbReference>
<accession>A0ABU1ZYV9</accession>
<evidence type="ECO:0000313" key="2">
    <source>
        <dbReference type="EMBL" id="MDR7330112.1"/>
    </source>
</evidence>
<reference evidence="2" key="1">
    <citation type="submission" date="2023-07" db="EMBL/GenBank/DDBJ databases">
        <title>Sequencing the genomes of 1000 actinobacteria strains.</title>
        <authorList>
            <person name="Klenk H.-P."/>
        </authorList>
    </citation>
    <scope>NUCLEOTIDE SEQUENCE</scope>
    <source>
        <strain evidence="2">DSM 107476</strain>
    </source>
</reference>
<gene>
    <name evidence="2" type="ORF">J2S39_001788</name>
</gene>
<evidence type="ECO:0000256" key="1">
    <source>
        <dbReference type="SAM" id="Phobius"/>
    </source>
</evidence>
<organism evidence="2 3">
    <name type="scientific">Corynebacterium guangdongense</name>
    <dbReference type="NCBI Taxonomy" id="1783348"/>
    <lineage>
        <taxon>Bacteria</taxon>
        <taxon>Bacillati</taxon>
        <taxon>Actinomycetota</taxon>
        <taxon>Actinomycetes</taxon>
        <taxon>Mycobacteriales</taxon>
        <taxon>Corynebacteriaceae</taxon>
        <taxon>Corynebacterium</taxon>
    </lineage>
</organism>